<keyword evidence="3" id="KW-1185">Reference proteome</keyword>
<dbReference type="RefSeq" id="WP_220133810.1">
    <property type="nucleotide sequence ID" value="NZ_BAABAM010000003.1"/>
</dbReference>
<dbReference type="AlphaFoldDB" id="A0A7W0CL03"/>
<dbReference type="PANTHER" id="PTHR33747">
    <property type="entry name" value="UPF0225 PROTEIN SCO1677"/>
    <property type="match status" value="1"/>
</dbReference>
<dbReference type="InterPro" id="IPR032710">
    <property type="entry name" value="NTF2-like_dom_sf"/>
</dbReference>
<evidence type="ECO:0000313" key="3">
    <source>
        <dbReference type="Proteomes" id="UP000530928"/>
    </source>
</evidence>
<sequence length="125" mass="14343">MKNCPCGLPAAYRDCCGRLHDGQVKAGTAEQLMRSRYSAYAKRLAAYLRETWHPSTRPERIDFERGLEWTGLTIERAEGGSPFHTEGTVEFRARFHQRGAEGEMHEISRFTRYDGAWVYVDGKVE</sequence>
<dbReference type="Gene3D" id="3.10.450.50">
    <property type="match status" value="1"/>
</dbReference>
<feature type="domain" description="YchJ-like middle NTF2-like" evidence="1">
    <location>
        <begin position="28"/>
        <end position="122"/>
    </location>
</feature>
<organism evidence="2 3">
    <name type="scientific">Nonomuraea soli</name>
    <dbReference type="NCBI Taxonomy" id="1032476"/>
    <lineage>
        <taxon>Bacteria</taxon>
        <taxon>Bacillati</taxon>
        <taxon>Actinomycetota</taxon>
        <taxon>Actinomycetes</taxon>
        <taxon>Streptosporangiales</taxon>
        <taxon>Streptosporangiaceae</taxon>
        <taxon>Nonomuraea</taxon>
    </lineage>
</organism>
<comment type="caution">
    <text evidence="2">The sequence shown here is derived from an EMBL/GenBank/DDBJ whole genome shotgun (WGS) entry which is preliminary data.</text>
</comment>
<name>A0A7W0CL03_9ACTN</name>
<evidence type="ECO:0000313" key="2">
    <source>
        <dbReference type="EMBL" id="MBA2893127.1"/>
    </source>
</evidence>
<gene>
    <name evidence="2" type="ORF">HNR30_004481</name>
</gene>
<dbReference type="SUPFAM" id="SSF54427">
    <property type="entry name" value="NTF2-like"/>
    <property type="match status" value="1"/>
</dbReference>
<dbReference type="PANTHER" id="PTHR33747:SF1">
    <property type="entry name" value="ADENYLATE CYCLASE-ASSOCIATED CAP C-TERMINAL DOMAIN-CONTAINING PROTEIN"/>
    <property type="match status" value="1"/>
</dbReference>
<evidence type="ECO:0000259" key="1">
    <source>
        <dbReference type="Pfam" id="PF17775"/>
    </source>
</evidence>
<dbReference type="InterPro" id="IPR048469">
    <property type="entry name" value="YchJ-like_M"/>
</dbReference>
<protein>
    <submittedName>
        <fullName evidence="2">SEC-C motif-containing protein</fullName>
    </submittedName>
</protein>
<dbReference type="EMBL" id="JACDUR010000004">
    <property type="protein sequence ID" value="MBA2893127.1"/>
    <property type="molecule type" value="Genomic_DNA"/>
</dbReference>
<dbReference type="Proteomes" id="UP000530928">
    <property type="component" value="Unassembled WGS sequence"/>
</dbReference>
<proteinExistence type="predicted"/>
<accession>A0A7W0CL03</accession>
<dbReference type="Pfam" id="PF17775">
    <property type="entry name" value="YchJ_M-like"/>
    <property type="match status" value="1"/>
</dbReference>
<reference evidence="2 3" key="1">
    <citation type="submission" date="2020-07" db="EMBL/GenBank/DDBJ databases">
        <title>Genomic Encyclopedia of Type Strains, Phase IV (KMG-IV): sequencing the most valuable type-strain genomes for metagenomic binning, comparative biology and taxonomic classification.</title>
        <authorList>
            <person name="Goeker M."/>
        </authorList>
    </citation>
    <scope>NUCLEOTIDE SEQUENCE [LARGE SCALE GENOMIC DNA]</scope>
    <source>
        <strain evidence="2 3">DSM 45533</strain>
    </source>
</reference>